<proteinExistence type="predicted"/>
<dbReference type="RefSeq" id="WP_151843863.1">
    <property type="nucleotide sequence ID" value="NZ_WBZJ01000001.1"/>
</dbReference>
<keyword evidence="1" id="KW-0812">Transmembrane</keyword>
<keyword evidence="1" id="KW-0472">Membrane</keyword>
<dbReference type="EMBL" id="WBZJ01000001">
    <property type="protein sequence ID" value="KAB3523064.1"/>
    <property type="molecule type" value="Genomic_DNA"/>
</dbReference>
<evidence type="ECO:0000256" key="1">
    <source>
        <dbReference type="SAM" id="Phobius"/>
    </source>
</evidence>
<feature type="transmembrane region" description="Helical" evidence="1">
    <location>
        <begin position="12"/>
        <end position="32"/>
    </location>
</feature>
<feature type="transmembrane region" description="Helical" evidence="1">
    <location>
        <begin position="118"/>
        <end position="140"/>
    </location>
</feature>
<evidence type="ECO:0000313" key="3">
    <source>
        <dbReference type="Proteomes" id="UP000436181"/>
    </source>
</evidence>
<organism evidence="2 3">
    <name type="scientific">Corynebacterium zhongnanshanii</name>
    <dbReference type="NCBI Taxonomy" id="2768834"/>
    <lineage>
        <taxon>Bacteria</taxon>
        <taxon>Bacillati</taxon>
        <taxon>Actinomycetota</taxon>
        <taxon>Actinomycetes</taxon>
        <taxon>Mycobacteriales</taxon>
        <taxon>Corynebacteriaceae</taxon>
        <taxon>Corynebacterium</taxon>
    </lineage>
</organism>
<feature type="transmembrane region" description="Helical" evidence="1">
    <location>
        <begin position="160"/>
        <end position="182"/>
    </location>
</feature>
<sequence>MNLSLLGAVAPFALIDSLNLLLFAFIFLLRVTHGDQRERFVGQASLVLCADYLGILAACGVILSLLHLSAIDPAVVLESAFFGLAFIALGLVALYGTWKGKSILAGARKLLGSFSRNIVALLGLGFLTGLIQSLTSLPFWGGIMYALGNEEELQAHYFSLAYSSLAISTPLVLFIAVAAMRPLPERVLQRHERTCNWAIAILLTLLGVMHL</sequence>
<protein>
    <submittedName>
        <fullName evidence="2">Uncharacterized protein</fullName>
    </submittedName>
</protein>
<evidence type="ECO:0000313" key="2">
    <source>
        <dbReference type="EMBL" id="KAB3523064.1"/>
    </source>
</evidence>
<feature type="transmembrane region" description="Helical" evidence="1">
    <location>
        <begin position="80"/>
        <end position="98"/>
    </location>
</feature>
<keyword evidence="3" id="KW-1185">Reference proteome</keyword>
<gene>
    <name evidence="2" type="ORF">F8377_02580</name>
</gene>
<reference evidence="2 3" key="1">
    <citation type="submission" date="2019-10" db="EMBL/GenBank/DDBJ databases">
        <title>Corynebacterium sp novel species isolated from the respiratory tract of Marmot.</title>
        <authorList>
            <person name="Zhang G."/>
        </authorList>
    </citation>
    <scope>NUCLEOTIDE SEQUENCE [LARGE SCALE GENOMIC DNA]</scope>
    <source>
        <strain evidence="2 3">336</strain>
    </source>
</reference>
<name>A0ABQ6VF75_9CORY</name>
<dbReference type="Proteomes" id="UP000436181">
    <property type="component" value="Unassembled WGS sequence"/>
</dbReference>
<accession>A0ABQ6VF75</accession>
<feature type="transmembrane region" description="Helical" evidence="1">
    <location>
        <begin position="44"/>
        <end position="68"/>
    </location>
</feature>
<comment type="caution">
    <text evidence="2">The sequence shown here is derived from an EMBL/GenBank/DDBJ whole genome shotgun (WGS) entry which is preliminary data.</text>
</comment>
<keyword evidence="1" id="KW-1133">Transmembrane helix</keyword>